<sequence>MRIIPDFSREKDLQARGHRQVAGVDEVGRGPLAGPVVAAAVILDPDRIPPGLFDSKSMSRRGRERAAALIRESARVGIGQASVEEIETENILQATFLAMRRAVEALGSPVDHALVDGRQVPPNLGCPGTGLIRGDANSLSIAAASIVAKVWRDGIMVALAQQHPGYGWETNMGYGSKSHMAALRALGPTPHHRRTFAPVHKILWQYQTTSS</sequence>
<evidence type="ECO:0000256" key="11">
    <source>
        <dbReference type="ARBA" id="ARBA00022759"/>
    </source>
</evidence>
<accession>A0A5C4NCI1</accession>
<evidence type="ECO:0000256" key="6">
    <source>
        <dbReference type="ARBA" id="ARBA00012180"/>
    </source>
</evidence>
<dbReference type="Gene3D" id="3.30.420.10">
    <property type="entry name" value="Ribonuclease H-like superfamily/Ribonuclease H"/>
    <property type="match status" value="1"/>
</dbReference>
<comment type="cofactor">
    <cofactor evidence="14 15">
        <name>Mn(2+)</name>
        <dbReference type="ChEBI" id="CHEBI:29035"/>
    </cofactor>
    <cofactor evidence="14 15">
        <name>Mg(2+)</name>
        <dbReference type="ChEBI" id="CHEBI:18420"/>
    </cofactor>
    <text evidence="14 15">Manganese or magnesium. Binds 1 divalent metal ion per monomer in the absence of substrate. May bind a second metal ion after substrate binding.</text>
</comment>
<dbReference type="GO" id="GO:0006298">
    <property type="term" value="P:mismatch repair"/>
    <property type="evidence" value="ECO:0007669"/>
    <property type="project" value="TreeGrafter"/>
</dbReference>
<comment type="similarity">
    <text evidence="5 14 16">Belongs to the RNase HII family.</text>
</comment>
<dbReference type="RefSeq" id="WP_139081534.1">
    <property type="nucleotide sequence ID" value="NZ_VDFV01000011.1"/>
</dbReference>
<dbReference type="PANTHER" id="PTHR10954">
    <property type="entry name" value="RIBONUCLEASE H2 SUBUNIT A"/>
    <property type="match status" value="1"/>
</dbReference>
<evidence type="ECO:0000256" key="12">
    <source>
        <dbReference type="ARBA" id="ARBA00022801"/>
    </source>
</evidence>
<keyword evidence="8 14" id="KW-0963">Cytoplasm</keyword>
<feature type="domain" description="RNase H type-2" evidence="17">
    <location>
        <begin position="19"/>
        <end position="211"/>
    </location>
</feature>
<evidence type="ECO:0000313" key="19">
    <source>
        <dbReference type="Proteomes" id="UP000305709"/>
    </source>
</evidence>
<evidence type="ECO:0000256" key="3">
    <source>
        <dbReference type="ARBA" id="ARBA00004065"/>
    </source>
</evidence>
<dbReference type="PROSITE" id="PS51975">
    <property type="entry name" value="RNASE_H_2"/>
    <property type="match status" value="1"/>
</dbReference>
<evidence type="ECO:0000256" key="1">
    <source>
        <dbReference type="ARBA" id="ARBA00000077"/>
    </source>
</evidence>
<gene>
    <name evidence="14" type="primary">rnhB</name>
    <name evidence="18" type="ORF">FHG71_10170</name>
</gene>
<dbReference type="Proteomes" id="UP000305709">
    <property type="component" value="Unassembled WGS sequence"/>
</dbReference>
<dbReference type="CDD" id="cd07182">
    <property type="entry name" value="RNase_HII_bacteria_HII_like"/>
    <property type="match status" value="1"/>
</dbReference>
<name>A0A5C4NCI1_9RHOB</name>
<comment type="catalytic activity">
    <reaction evidence="1 14 15 16">
        <text>Endonucleolytic cleavage to 5'-phosphomonoester.</text>
        <dbReference type="EC" id="3.1.26.4"/>
    </reaction>
</comment>
<dbReference type="InterPro" id="IPR012337">
    <property type="entry name" value="RNaseH-like_sf"/>
</dbReference>
<dbReference type="GO" id="GO:0032299">
    <property type="term" value="C:ribonuclease H2 complex"/>
    <property type="evidence" value="ECO:0007669"/>
    <property type="project" value="TreeGrafter"/>
</dbReference>
<dbReference type="GO" id="GO:0030145">
    <property type="term" value="F:manganese ion binding"/>
    <property type="evidence" value="ECO:0007669"/>
    <property type="project" value="UniProtKB-UniRule"/>
</dbReference>
<feature type="binding site" evidence="14 15">
    <location>
        <position position="116"/>
    </location>
    <ligand>
        <name>a divalent metal cation</name>
        <dbReference type="ChEBI" id="CHEBI:60240"/>
    </ligand>
</feature>
<evidence type="ECO:0000313" key="18">
    <source>
        <dbReference type="EMBL" id="TNC71782.1"/>
    </source>
</evidence>
<comment type="function">
    <text evidence="3 14 16">Endonuclease that specifically degrades the RNA of RNA-DNA hybrids.</text>
</comment>
<dbReference type="PANTHER" id="PTHR10954:SF18">
    <property type="entry name" value="RIBONUCLEASE HII"/>
    <property type="match status" value="1"/>
</dbReference>
<feature type="binding site" evidence="14 15">
    <location>
        <position position="25"/>
    </location>
    <ligand>
        <name>a divalent metal cation</name>
        <dbReference type="ChEBI" id="CHEBI:60240"/>
    </ligand>
</feature>
<dbReference type="EMBL" id="VDFV01000011">
    <property type="protein sequence ID" value="TNC71782.1"/>
    <property type="molecule type" value="Genomic_DNA"/>
</dbReference>
<dbReference type="InterPro" id="IPR024567">
    <property type="entry name" value="RNase_HII/HIII_dom"/>
</dbReference>
<comment type="cofactor">
    <cofactor evidence="2">
        <name>Mg(2+)</name>
        <dbReference type="ChEBI" id="CHEBI:18420"/>
    </cofactor>
</comment>
<evidence type="ECO:0000256" key="15">
    <source>
        <dbReference type="PROSITE-ProRule" id="PRU01319"/>
    </source>
</evidence>
<organism evidence="18 19">
    <name type="scientific">Rubellimicrobium roseum</name>
    <dbReference type="NCBI Taxonomy" id="687525"/>
    <lineage>
        <taxon>Bacteria</taxon>
        <taxon>Pseudomonadati</taxon>
        <taxon>Pseudomonadota</taxon>
        <taxon>Alphaproteobacteria</taxon>
        <taxon>Rhodobacterales</taxon>
        <taxon>Roseobacteraceae</taxon>
        <taxon>Rubellimicrobium</taxon>
    </lineage>
</organism>
<evidence type="ECO:0000256" key="10">
    <source>
        <dbReference type="ARBA" id="ARBA00022723"/>
    </source>
</evidence>
<dbReference type="GO" id="GO:0005737">
    <property type="term" value="C:cytoplasm"/>
    <property type="evidence" value="ECO:0007669"/>
    <property type="project" value="UniProtKB-SubCell"/>
</dbReference>
<comment type="caution">
    <text evidence="18">The sequence shown here is derived from an EMBL/GenBank/DDBJ whole genome shotgun (WGS) entry which is preliminary data.</text>
</comment>
<dbReference type="AlphaFoldDB" id="A0A5C4NCI1"/>
<dbReference type="EC" id="3.1.26.4" evidence="6 14"/>
<keyword evidence="13 14" id="KW-0464">Manganese</keyword>
<evidence type="ECO:0000256" key="7">
    <source>
        <dbReference type="ARBA" id="ARBA00019179"/>
    </source>
</evidence>
<dbReference type="InterPro" id="IPR022898">
    <property type="entry name" value="RNase_HII"/>
</dbReference>
<keyword evidence="9 14" id="KW-0540">Nuclease</keyword>
<reference evidence="18 19" key="1">
    <citation type="submission" date="2019-06" db="EMBL/GenBank/DDBJ databases">
        <authorList>
            <person name="Jiang L."/>
        </authorList>
    </citation>
    <scope>NUCLEOTIDE SEQUENCE [LARGE SCALE GENOMIC DNA]</scope>
    <source>
        <strain evidence="18 19">YIM 48858</strain>
    </source>
</reference>
<evidence type="ECO:0000256" key="2">
    <source>
        <dbReference type="ARBA" id="ARBA00001946"/>
    </source>
</evidence>
<dbReference type="HAMAP" id="MF_00052_B">
    <property type="entry name" value="RNase_HII_B"/>
    <property type="match status" value="1"/>
</dbReference>
<keyword evidence="11 14" id="KW-0255">Endonuclease</keyword>
<evidence type="ECO:0000259" key="17">
    <source>
        <dbReference type="PROSITE" id="PS51975"/>
    </source>
</evidence>
<keyword evidence="12 14" id="KW-0378">Hydrolase</keyword>
<dbReference type="GO" id="GO:0003723">
    <property type="term" value="F:RNA binding"/>
    <property type="evidence" value="ECO:0007669"/>
    <property type="project" value="UniProtKB-UniRule"/>
</dbReference>
<dbReference type="OrthoDB" id="9803420at2"/>
<evidence type="ECO:0000256" key="8">
    <source>
        <dbReference type="ARBA" id="ARBA00022490"/>
    </source>
</evidence>
<evidence type="ECO:0000256" key="14">
    <source>
        <dbReference type="HAMAP-Rule" id="MF_00052"/>
    </source>
</evidence>
<comment type="subcellular location">
    <subcellularLocation>
        <location evidence="4 14">Cytoplasm</location>
    </subcellularLocation>
</comment>
<dbReference type="GO" id="GO:0004523">
    <property type="term" value="F:RNA-DNA hybrid ribonuclease activity"/>
    <property type="evidence" value="ECO:0007669"/>
    <property type="project" value="UniProtKB-UniRule"/>
</dbReference>
<dbReference type="InterPro" id="IPR036397">
    <property type="entry name" value="RNaseH_sf"/>
</dbReference>
<keyword evidence="19" id="KW-1185">Reference proteome</keyword>
<evidence type="ECO:0000256" key="9">
    <source>
        <dbReference type="ARBA" id="ARBA00022722"/>
    </source>
</evidence>
<dbReference type="NCBIfam" id="NF000595">
    <property type="entry name" value="PRK00015.1-3"/>
    <property type="match status" value="1"/>
</dbReference>
<proteinExistence type="inferred from homology"/>
<evidence type="ECO:0000256" key="4">
    <source>
        <dbReference type="ARBA" id="ARBA00004496"/>
    </source>
</evidence>
<evidence type="ECO:0000256" key="13">
    <source>
        <dbReference type="ARBA" id="ARBA00023211"/>
    </source>
</evidence>
<dbReference type="SUPFAM" id="SSF53098">
    <property type="entry name" value="Ribonuclease H-like"/>
    <property type="match status" value="1"/>
</dbReference>
<dbReference type="GO" id="GO:0043137">
    <property type="term" value="P:DNA replication, removal of RNA primer"/>
    <property type="evidence" value="ECO:0007669"/>
    <property type="project" value="TreeGrafter"/>
</dbReference>
<feature type="binding site" evidence="14 15">
    <location>
        <position position="26"/>
    </location>
    <ligand>
        <name>a divalent metal cation</name>
        <dbReference type="ChEBI" id="CHEBI:60240"/>
    </ligand>
</feature>
<keyword evidence="10 14" id="KW-0479">Metal-binding</keyword>
<protein>
    <recommendedName>
        <fullName evidence="7 14">Ribonuclease HII</fullName>
        <shortName evidence="14">RNase HII</shortName>
        <ecNumber evidence="6 14">3.1.26.4</ecNumber>
    </recommendedName>
</protein>
<dbReference type="InterPro" id="IPR001352">
    <property type="entry name" value="RNase_HII/HIII"/>
</dbReference>
<evidence type="ECO:0000256" key="16">
    <source>
        <dbReference type="RuleBase" id="RU003515"/>
    </source>
</evidence>
<evidence type="ECO:0000256" key="5">
    <source>
        <dbReference type="ARBA" id="ARBA00007383"/>
    </source>
</evidence>
<dbReference type="Pfam" id="PF01351">
    <property type="entry name" value="RNase_HII"/>
    <property type="match status" value="1"/>
</dbReference>